<evidence type="ECO:0000313" key="2">
    <source>
        <dbReference type="EMBL" id="PKU47982.1"/>
    </source>
</evidence>
<feature type="region of interest" description="Disordered" evidence="1">
    <location>
        <begin position="1"/>
        <end position="79"/>
    </location>
</feature>
<evidence type="ECO:0000313" key="3">
    <source>
        <dbReference type="Proteomes" id="UP000233556"/>
    </source>
</evidence>
<proteinExistence type="predicted"/>
<keyword evidence="3" id="KW-1185">Reference proteome</keyword>
<dbReference type="Proteomes" id="UP000233556">
    <property type="component" value="Unassembled WGS sequence"/>
</dbReference>
<reference evidence="3" key="1">
    <citation type="submission" date="2017-11" db="EMBL/GenBank/DDBJ databases">
        <authorList>
            <person name="Lima N.C."/>
            <person name="Parody-Merino A.M."/>
            <person name="Battley P.F."/>
            <person name="Fidler A.E."/>
            <person name="Prosdocimi F."/>
        </authorList>
    </citation>
    <scope>NUCLEOTIDE SEQUENCE [LARGE SCALE GENOMIC DNA]</scope>
</reference>
<feature type="compositionally biased region" description="Basic and acidic residues" evidence="1">
    <location>
        <begin position="25"/>
        <end position="42"/>
    </location>
</feature>
<dbReference type="EMBL" id="KZ505663">
    <property type="protein sequence ID" value="PKU47982.1"/>
    <property type="molecule type" value="Genomic_DNA"/>
</dbReference>
<reference evidence="3" key="2">
    <citation type="submission" date="2017-12" db="EMBL/GenBank/DDBJ databases">
        <title>Genome sequence of the Bar-tailed Godwit (Limosa lapponica baueri).</title>
        <authorList>
            <person name="Lima N.C.B."/>
            <person name="Parody-Merino A.M."/>
            <person name="Battley P.F."/>
            <person name="Fidler A.E."/>
            <person name="Prosdocimi F."/>
        </authorList>
    </citation>
    <scope>NUCLEOTIDE SEQUENCE [LARGE SCALE GENOMIC DNA]</scope>
</reference>
<sequence length="90" mass="9604">MPASSKMDPSLAKTGPISDSGSAWLRREEKNPARQQPGERSESNNSADSKPECLTPMAARSLSSKMPLSAEKPGACSTSNKIRNMLVISI</sequence>
<evidence type="ECO:0000256" key="1">
    <source>
        <dbReference type="SAM" id="MobiDB-lite"/>
    </source>
</evidence>
<name>A0A2I0UPL0_LIMLA</name>
<gene>
    <name evidence="2" type="ORF">llap_1691</name>
</gene>
<accession>A0A2I0UPL0</accession>
<protein>
    <submittedName>
        <fullName evidence="2">Uncharacterized protein</fullName>
    </submittedName>
</protein>
<dbReference type="AlphaFoldDB" id="A0A2I0UPL0"/>
<organism evidence="2 3">
    <name type="scientific">Limosa lapponica baueri</name>
    <dbReference type="NCBI Taxonomy" id="1758121"/>
    <lineage>
        <taxon>Eukaryota</taxon>
        <taxon>Metazoa</taxon>
        <taxon>Chordata</taxon>
        <taxon>Craniata</taxon>
        <taxon>Vertebrata</taxon>
        <taxon>Euteleostomi</taxon>
        <taxon>Archelosauria</taxon>
        <taxon>Archosauria</taxon>
        <taxon>Dinosauria</taxon>
        <taxon>Saurischia</taxon>
        <taxon>Theropoda</taxon>
        <taxon>Coelurosauria</taxon>
        <taxon>Aves</taxon>
        <taxon>Neognathae</taxon>
        <taxon>Neoaves</taxon>
        <taxon>Charadriiformes</taxon>
        <taxon>Scolopacidae</taxon>
        <taxon>Limosa</taxon>
    </lineage>
</organism>